<proteinExistence type="predicted"/>
<gene>
    <name evidence="5" type="ORF">CWE23_11785</name>
</gene>
<dbReference type="SUPFAM" id="SSF55785">
    <property type="entry name" value="PYP-like sensor domain (PAS domain)"/>
    <property type="match status" value="1"/>
</dbReference>
<evidence type="ECO:0000313" key="5">
    <source>
        <dbReference type="EMBL" id="RUO40280.1"/>
    </source>
</evidence>
<dbReference type="CDD" id="cd01949">
    <property type="entry name" value="GGDEF"/>
    <property type="match status" value="1"/>
</dbReference>
<comment type="cofactor">
    <cofactor evidence="1">
        <name>Mg(2+)</name>
        <dbReference type="ChEBI" id="CHEBI:18420"/>
    </cofactor>
</comment>
<evidence type="ECO:0000313" key="6">
    <source>
        <dbReference type="Proteomes" id="UP000286680"/>
    </source>
</evidence>
<dbReference type="NCBIfam" id="TIGR00229">
    <property type="entry name" value="sensory_box"/>
    <property type="match status" value="1"/>
</dbReference>
<dbReference type="Pfam" id="PF00990">
    <property type="entry name" value="GGDEF"/>
    <property type="match status" value="1"/>
</dbReference>
<sequence>MITSSFADIAEYMDLLLDAICVVDEHSRFHYLSPGAERVFGYHPDEMVGRSMLDFIHPDDRLMTQKTAHRVNHGGEVTHFENRYLRKDGSVVHILWSARWSERDQMRVGVARDISGQKQLEAERERLIKRLEQMALTDALTGLPNRVLLYDRIKTATTRAQRDGNDIGLLYLDLDRFKHINDTYGHATGDELLKAAGLRIQSAIRATDSVARIGGDEFVVLVDAIDTPDALTAVADKIHDALCQPLQLPHGEDIITASIGIARWPEHGHTIEQLLHHADQAMYRAKRNGGNRVAV</sequence>
<dbReference type="InterPro" id="IPR000700">
    <property type="entry name" value="PAS-assoc_C"/>
</dbReference>
<dbReference type="PANTHER" id="PTHR44757">
    <property type="entry name" value="DIGUANYLATE CYCLASE DGCP"/>
    <property type="match status" value="1"/>
</dbReference>
<dbReference type="InterPro" id="IPR013655">
    <property type="entry name" value="PAS_fold_3"/>
</dbReference>
<dbReference type="PROSITE" id="PS50112">
    <property type="entry name" value="PAS"/>
    <property type="match status" value="1"/>
</dbReference>
<feature type="domain" description="GGDEF" evidence="4">
    <location>
        <begin position="165"/>
        <end position="295"/>
    </location>
</feature>
<organism evidence="5 6">
    <name type="scientific">Idiomarina aquatica</name>
    <dbReference type="NCBI Taxonomy" id="1327752"/>
    <lineage>
        <taxon>Bacteria</taxon>
        <taxon>Pseudomonadati</taxon>
        <taxon>Pseudomonadota</taxon>
        <taxon>Gammaproteobacteria</taxon>
        <taxon>Alteromonadales</taxon>
        <taxon>Idiomarinaceae</taxon>
        <taxon>Idiomarina</taxon>
    </lineage>
</organism>
<dbReference type="GO" id="GO:0003824">
    <property type="term" value="F:catalytic activity"/>
    <property type="evidence" value="ECO:0007669"/>
    <property type="project" value="UniProtKB-ARBA"/>
</dbReference>
<dbReference type="RefSeq" id="WP_105307455.1">
    <property type="nucleotide sequence ID" value="NZ_PIPS01000004.1"/>
</dbReference>
<dbReference type="InterPro" id="IPR029787">
    <property type="entry name" value="Nucleotide_cyclase"/>
</dbReference>
<keyword evidence="6" id="KW-1185">Reference proteome</keyword>
<dbReference type="Gene3D" id="3.30.450.20">
    <property type="entry name" value="PAS domain"/>
    <property type="match status" value="1"/>
</dbReference>
<dbReference type="Pfam" id="PF08447">
    <property type="entry name" value="PAS_3"/>
    <property type="match status" value="1"/>
</dbReference>
<dbReference type="SMART" id="SM00091">
    <property type="entry name" value="PAS"/>
    <property type="match status" value="1"/>
</dbReference>
<dbReference type="SUPFAM" id="SSF55073">
    <property type="entry name" value="Nucleotide cyclase"/>
    <property type="match status" value="1"/>
</dbReference>
<feature type="domain" description="PAC" evidence="3">
    <location>
        <begin position="78"/>
        <end position="126"/>
    </location>
</feature>
<dbReference type="InterPro" id="IPR000014">
    <property type="entry name" value="PAS"/>
</dbReference>
<dbReference type="InterPro" id="IPR052155">
    <property type="entry name" value="Biofilm_reg_signaling"/>
</dbReference>
<dbReference type="PANTHER" id="PTHR44757:SF2">
    <property type="entry name" value="BIOFILM ARCHITECTURE MAINTENANCE PROTEIN MBAA"/>
    <property type="match status" value="1"/>
</dbReference>
<dbReference type="PROSITE" id="PS50887">
    <property type="entry name" value="GGDEF"/>
    <property type="match status" value="1"/>
</dbReference>
<dbReference type="FunFam" id="3.30.70.270:FF:000001">
    <property type="entry name" value="Diguanylate cyclase domain protein"/>
    <property type="match status" value="1"/>
</dbReference>
<accession>A0AA94ED23</accession>
<name>A0AA94ED23_9GAMM</name>
<dbReference type="InterPro" id="IPR043128">
    <property type="entry name" value="Rev_trsase/Diguanyl_cyclase"/>
</dbReference>
<dbReference type="NCBIfam" id="TIGR00254">
    <property type="entry name" value="GGDEF"/>
    <property type="match status" value="1"/>
</dbReference>
<evidence type="ECO:0000259" key="2">
    <source>
        <dbReference type="PROSITE" id="PS50112"/>
    </source>
</evidence>
<protein>
    <submittedName>
        <fullName evidence="5">PAS domain S-box protein</fullName>
    </submittedName>
</protein>
<dbReference type="CDD" id="cd00130">
    <property type="entry name" value="PAS"/>
    <property type="match status" value="1"/>
</dbReference>
<dbReference type="Proteomes" id="UP000286680">
    <property type="component" value="Unassembled WGS sequence"/>
</dbReference>
<comment type="caution">
    <text evidence="5">The sequence shown here is derived from an EMBL/GenBank/DDBJ whole genome shotgun (WGS) entry which is preliminary data.</text>
</comment>
<dbReference type="PROSITE" id="PS50113">
    <property type="entry name" value="PAC"/>
    <property type="match status" value="1"/>
</dbReference>
<feature type="domain" description="PAS" evidence="2">
    <location>
        <begin position="5"/>
        <end position="75"/>
    </location>
</feature>
<dbReference type="Gene3D" id="3.30.70.270">
    <property type="match status" value="1"/>
</dbReference>
<evidence type="ECO:0000259" key="3">
    <source>
        <dbReference type="PROSITE" id="PS50113"/>
    </source>
</evidence>
<dbReference type="InterPro" id="IPR000160">
    <property type="entry name" value="GGDEF_dom"/>
</dbReference>
<dbReference type="EMBL" id="PIPS01000004">
    <property type="protein sequence ID" value="RUO40280.1"/>
    <property type="molecule type" value="Genomic_DNA"/>
</dbReference>
<dbReference type="InterPro" id="IPR035965">
    <property type="entry name" value="PAS-like_dom_sf"/>
</dbReference>
<dbReference type="SMART" id="SM00267">
    <property type="entry name" value="GGDEF"/>
    <property type="match status" value="1"/>
</dbReference>
<dbReference type="AlphaFoldDB" id="A0AA94ED23"/>
<reference evidence="6" key="1">
    <citation type="journal article" date="2018" name="Front. Microbiol.">
        <title>Genome-Based Analysis Reveals the Taxonomy and Diversity of the Family Idiomarinaceae.</title>
        <authorList>
            <person name="Liu Y."/>
            <person name="Lai Q."/>
            <person name="Shao Z."/>
        </authorList>
    </citation>
    <scope>NUCLEOTIDE SEQUENCE [LARGE SCALE GENOMIC DNA]</scope>
    <source>
        <strain evidence="6">SN-14</strain>
    </source>
</reference>
<evidence type="ECO:0000259" key="4">
    <source>
        <dbReference type="PROSITE" id="PS50887"/>
    </source>
</evidence>
<evidence type="ECO:0000256" key="1">
    <source>
        <dbReference type="ARBA" id="ARBA00001946"/>
    </source>
</evidence>